<reference evidence="12 13" key="1">
    <citation type="submission" date="2019-12" db="EMBL/GenBank/DDBJ databases">
        <title>Salinicoccus cyprini sp. nov., isolated from gastro-intestinal tract of mirror carp, Cyprinus carpio var. specularis, collected from Gobind Sagar Reservoir, Himachal Pradesh, India.</title>
        <authorList>
            <person name="Talwar C."/>
            <person name="Singh A.K."/>
            <person name="Lal R."/>
            <person name="Negi R.K."/>
        </authorList>
    </citation>
    <scope>NUCLEOTIDE SEQUENCE [LARGE SCALE GENOMIC DNA]</scope>
    <source>
        <strain evidence="12 13">J-82</strain>
    </source>
</reference>
<keyword evidence="7 8" id="KW-0275">Fatty acid biosynthesis</keyword>
<evidence type="ECO:0000256" key="7">
    <source>
        <dbReference type="ARBA" id="ARBA00023160"/>
    </source>
</evidence>
<keyword evidence="4" id="KW-0276">Fatty acid metabolism</keyword>
<evidence type="ECO:0000256" key="9">
    <source>
        <dbReference type="PIRSR" id="PIRSR000094-1"/>
    </source>
</evidence>
<keyword evidence="8 11" id="KW-0520">NAD</keyword>
<feature type="active site" description="Proton acceptor" evidence="9">
    <location>
        <position position="158"/>
    </location>
</feature>
<evidence type="ECO:0000313" key="12">
    <source>
        <dbReference type="EMBL" id="MXQ50883.1"/>
    </source>
</evidence>
<dbReference type="InterPro" id="IPR002347">
    <property type="entry name" value="SDR_fam"/>
</dbReference>
<dbReference type="PANTHER" id="PTHR43159">
    <property type="entry name" value="ENOYL-[ACYL-CARRIER-PROTEIN] REDUCTASE"/>
    <property type="match status" value="1"/>
</dbReference>
<feature type="binding site" evidence="11">
    <location>
        <position position="165"/>
    </location>
    <ligand>
        <name>NAD(+)</name>
        <dbReference type="ChEBI" id="CHEBI:57540"/>
    </ligand>
</feature>
<keyword evidence="5 8" id="KW-0560">Oxidoreductase</keyword>
<dbReference type="EMBL" id="WUUK01000002">
    <property type="protein sequence ID" value="MXQ50883.1"/>
    <property type="molecule type" value="Genomic_DNA"/>
</dbReference>
<dbReference type="Pfam" id="PF13561">
    <property type="entry name" value="adh_short_C2"/>
    <property type="match status" value="1"/>
</dbReference>
<evidence type="ECO:0000256" key="5">
    <source>
        <dbReference type="ARBA" id="ARBA00023002"/>
    </source>
</evidence>
<feature type="binding site" evidence="10">
    <location>
        <position position="98"/>
    </location>
    <ligand>
        <name>substrate</name>
    </ligand>
</feature>
<name>A0A6N8TZA0_9STAP</name>
<feature type="active site" description="Proton acceptor" evidence="9">
    <location>
        <position position="148"/>
    </location>
</feature>
<accession>A0A6N8TZA0</accession>
<evidence type="ECO:0000256" key="11">
    <source>
        <dbReference type="PIRSR" id="PIRSR000094-3"/>
    </source>
</evidence>
<feature type="binding site" evidence="11">
    <location>
        <position position="95"/>
    </location>
    <ligand>
        <name>NAD(+)</name>
        <dbReference type="ChEBI" id="CHEBI:57540"/>
    </ligand>
</feature>
<feature type="binding site" evidence="11">
    <location>
        <position position="14"/>
    </location>
    <ligand>
        <name>NAD(+)</name>
        <dbReference type="ChEBI" id="CHEBI:57540"/>
    </ligand>
</feature>
<comment type="pathway">
    <text evidence="1">Lipid metabolism; fatty acid biosynthesis.</text>
</comment>
<evidence type="ECO:0000256" key="10">
    <source>
        <dbReference type="PIRSR" id="PIRSR000094-2"/>
    </source>
</evidence>
<evidence type="ECO:0000256" key="2">
    <source>
        <dbReference type="ARBA" id="ARBA00009233"/>
    </source>
</evidence>
<protein>
    <recommendedName>
        <fullName evidence="8">Enoyl-[acyl-carrier-protein] reductase [NADH]</fullName>
        <ecNumber evidence="8">1.3.1.9</ecNumber>
    </recommendedName>
</protein>
<organism evidence="12 13">
    <name type="scientific">Salinicoccus hispanicus</name>
    <dbReference type="NCBI Taxonomy" id="157225"/>
    <lineage>
        <taxon>Bacteria</taxon>
        <taxon>Bacillati</taxon>
        <taxon>Bacillota</taxon>
        <taxon>Bacilli</taxon>
        <taxon>Bacillales</taxon>
        <taxon>Staphylococcaceae</taxon>
        <taxon>Salinicoccus</taxon>
    </lineage>
</organism>
<keyword evidence="3 8" id="KW-0444">Lipid biosynthesis</keyword>
<evidence type="ECO:0000256" key="3">
    <source>
        <dbReference type="ARBA" id="ARBA00022516"/>
    </source>
</evidence>
<evidence type="ECO:0000256" key="6">
    <source>
        <dbReference type="ARBA" id="ARBA00023098"/>
    </source>
</evidence>
<dbReference type="OrthoDB" id="9803628at2"/>
<dbReference type="InterPro" id="IPR014358">
    <property type="entry name" value="Enoyl-ACP_Rdtase_NADH"/>
</dbReference>
<dbReference type="GO" id="GO:0004318">
    <property type="term" value="F:enoyl-[acyl-carrier-protein] reductase (NADH) activity"/>
    <property type="evidence" value="ECO:0007669"/>
    <property type="project" value="UniProtKB-EC"/>
</dbReference>
<comment type="similarity">
    <text evidence="2 8">Belongs to the short-chain dehydrogenases/reductases (SDR) family. FabI subfamily.</text>
</comment>
<dbReference type="Gene3D" id="1.10.8.400">
    <property type="entry name" value="Enoyl acyl carrier protein reductase"/>
    <property type="match status" value="1"/>
</dbReference>
<dbReference type="InterPro" id="IPR036291">
    <property type="entry name" value="NAD(P)-bd_dom_sf"/>
</dbReference>
<evidence type="ECO:0000256" key="4">
    <source>
        <dbReference type="ARBA" id="ARBA00022832"/>
    </source>
</evidence>
<evidence type="ECO:0000313" key="13">
    <source>
        <dbReference type="Proteomes" id="UP000436284"/>
    </source>
</evidence>
<dbReference type="GO" id="GO:0006633">
    <property type="term" value="P:fatty acid biosynthetic process"/>
    <property type="evidence" value="ECO:0007669"/>
    <property type="project" value="UniProtKB-KW"/>
</dbReference>
<comment type="catalytic activity">
    <reaction evidence="8">
        <text>a 2,3-saturated acyl-[ACP] + NAD(+) = a (2E)-enoyl-[ACP] + NADH + H(+)</text>
        <dbReference type="Rhea" id="RHEA:10240"/>
        <dbReference type="Rhea" id="RHEA-COMP:9925"/>
        <dbReference type="Rhea" id="RHEA-COMP:9926"/>
        <dbReference type="ChEBI" id="CHEBI:15378"/>
        <dbReference type="ChEBI" id="CHEBI:57540"/>
        <dbReference type="ChEBI" id="CHEBI:57945"/>
        <dbReference type="ChEBI" id="CHEBI:78784"/>
        <dbReference type="ChEBI" id="CHEBI:78785"/>
        <dbReference type="EC" id="1.3.1.9"/>
    </reaction>
</comment>
<comment type="caution">
    <text evidence="12">The sequence shown here is derived from an EMBL/GenBank/DDBJ whole genome shotgun (WGS) entry which is preliminary data.</text>
</comment>
<evidence type="ECO:0000256" key="8">
    <source>
        <dbReference type="PIRNR" id="PIRNR000094"/>
    </source>
</evidence>
<sequence>MLMNLEGKTFVIMGVANKRSIAWGAARALDQLGAKLVFTILNERFRRELDKLLGELEGNHDIIVECDVTNDEQVEASFKEIGEKTGGIDGVLHAIAFAGKDELQGGYSETTREGFKNALDISAYSLAVVSKHAKTIMNEGGSIVTMTYLGGERAMPNYNVMGVAKAALESSVRYLALDLGESGIRVNAVSAGPIRTLSSSAVGDFKSILKEIEERAPLKRNVDQLEVGNTVAFLLSGFSSGITGEVLHVDSGYHIMA</sequence>
<gene>
    <name evidence="12" type="primary">fabI</name>
    <name evidence="12" type="ORF">GQ671_06330</name>
</gene>
<dbReference type="EC" id="1.3.1.9" evidence="8"/>
<keyword evidence="6" id="KW-0443">Lipid metabolism</keyword>
<proteinExistence type="inferred from homology"/>
<dbReference type="Gene3D" id="3.40.50.720">
    <property type="entry name" value="NAD(P)-binding Rossmann-like Domain"/>
    <property type="match status" value="1"/>
</dbReference>
<dbReference type="PANTHER" id="PTHR43159:SF2">
    <property type="entry name" value="ENOYL-[ACYL-CARRIER-PROTEIN] REDUCTASE [NADH], CHLOROPLASTIC"/>
    <property type="match status" value="1"/>
</dbReference>
<dbReference type="CDD" id="cd05372">
    <property type="entry name" value="ENR_SDR"/>
    <property type="match status" value="1"/>
</dbReference>
<dbReference type="FunFam" id="1.10.8.400:FF:000001">
    <property type="entry name" value="Enoyl-[acyl-carrier-protein] reductase [NADH]"/>
    <property type="match status" value="1"/>
</dbReference>
<dbReference type="AlphaFoldDB" id="A0A6N8TZA0"/>
<dbReference type="PIRSF" id="PIRSF000094">
    <property type="entry name" value="Enoyl-ACP_rdct"/>
    <property type="match status" value="1"/>
</dbReference>
<keyword evidence="13" id="KW-1185">Reference proteome</keyword>
<dbReference type="NCBIfam" id="NF006369">
    <property type="entry name" value="PRK08594.1"/>
    <property type="match status" value="1"/>
</dbReference>
<feature type="binding site" evidence="11">
    <location>
        <begin position="67"/>
        <end position="68"/>
    </location>
    <ligand>
        <name>NAD(+)</name>
        <dbReference type="ChEBI" id="CHEBI:57540"/>
    </ligand>
</feature>
<feature type="binding site" evidence="11">
    <location>
        <begin position="20"/>
        <end position="21"/>
    </location>
    <ligand>
        <name>NAD(+)</name>
        <dbReference type="ChEBI" id="CHEBI:57540"/>
    </ligand>
</feature>
<dbReference type="Proteomes" id="UP000436284">
    <property type="component" value="Unassembled WGS sequence"/>
</dbReference>
<dbReference type="PRINTS" id="PR00081">
    <property type="entry name" value="GDHRDH"/>
</dbReference>
<evidence type="ECO:0000256" key="1">
    <source>
        <dbReference type="ARBA" id="ARBA00005194"/>
    </source>
</evidence>
<dbReference type="SUPFAM" id="SSF51735">
    <property type="entry name" value="NAD(P)-binding Rossmann-fold domains"/>
    <property type="match status" value="1"/>
</dbReference>
<feature type="binding site" evidence="11">
    <location>
        <begin position="194"/>
        <end position="198"/>
    </location>
    <ligand>
        <name>NAD(+)</name>
        <dbReference type="ChEBI" id="CHEBI:57540"/>
    </ligand>
</feature>